<dbReference type="Gene3D" id="3.40.50.1820">
    <property type="entry name" value="alpha/beta hydrolase"/>
    <property type="match status" value="1"/>
</dbReference>
<dbReference type="EMBL" id="PIOC01000017">
    <property type="protein sequence ID" value="RDW18131.1"/>
    <property type="molecule type" value="Genomic_DNA"/>
</dbReference>
<keyword evidence="4" id="KW-1185">Reference proteome</keyword>
<evidence type="ECO:0000259" key="2">
    <source>
        <dbReference type="Pfam" id="PF08386"/>
    </source>
</evidence>
<dbReference type="InterPro" id="IPR052920">
    <property type="entry name" value="DNA-binding_regulatory"/>
</dbReference>
<dbReference type="InterPro" id="IPR013595">
    <property type="entry name" value="Pept_S33_TAP-like_C"/>
</dbReference>
<dbReference type="Pfam" id="PF08386">
    <property type="entry name" value="Abhydrolase_4"/>
    <property type="match status" value="1"/>
</dbReference>
<evidence type="ECO:0000259" key="1">
    <source>
        <dbReference type="Pfam" id="PF00561"/>
    </source>
</evidence>
<protein>
    <submittedName>
        <fullName evidence="3">Alpha/beta hydrolase</fullName>
    </submittedName>
</protein>
<accession>A0A3D8PS72</accession>
<proteinExistence type="predicted"/>
<sequence length="320" mass="36130">MKRKKFWWRLGIALLSLLFILDIIAGFFFYNLAIERNIKDFLVGNADLEVSAEAMDVFIEGDWRTWAANQDFEQWEMESYDGLKLKGYYLEAEVPTNKTVVFAHGYLGSASDMALFGQYYYEELGYNMFTADLRGHGQSEGDYIGFGWHDRLDYLGWINRIVKELGPDTEIVLHGVSMGAATVLMTSGEELPSNVKAVVADSPYTSVADLFGYQLERMFHLPKIPIIPTTGLVTKFKAGYSLKEASALEQVKKAEVPILYIHGKADAFVPTEMTMELYENTKSDAELLLVDGAGHGEAIVMDHDTYVKRLEQFLGKYVVD</sequence>
<name>A0A3D8PS72_9BACI</name>
<evidence type="ECO:0000313" key="3">
    <source>
        <dbReference type="EMBL" id="RDW18131.1"/>
    </source>
</evidence>
<gene>
    <name evidence="3" type="ORF">CWR48_11100</name>
</gene>
<feature type="domain" description="AB hydrolase-1" evidence="1">
    <location>
        <begin position="99"/>
        <end position="206"/>
    </location>
</feature>
<organism evidence="3 4">
    <name type="scientific">Oceanobacillus arenosus</name>
    <dbReference type="NCBI Taxonomy" id="1229153"/>
    <lineage>
        <taxon>Bacteria</taxon>
        <taxon>Bacillati</taxon>
        <taxon>Bacillota</taxon>
        <taxon>Bacilli</taxon>
        <taxon>Bacillales</taxon>
        <taxon>Bacillaceae</taxon>
        <taxon>Oceanobacillus</taxon>
    </lineage>
</organism>
<dbReference type="Proteomes" id="UP000257143">
    <property type="component" value="Unassembled WGS sequence"/>
</dbReference>
<dbReference type="RefSeq" id="WP_115773312.1">
    <property type="nucleotide sequence ID" value="NZ_PIOC01000017.1"/>
</dbReference>
<dbReference type="AlphaFoldDB" id="A0A3D8PS72"/>
<dbReference type="InterPro" id="IPR029058">
    <property type="entry name" value="AB_hydrolase_fold"/>
</dbReference>
<dbReference type="GO" id="GO:0016787">
    <property type="term" value="F:hydrolase activity"/>
    <property type="evidence" value="ECO:0007669"/>
    <property type="project" value="UniProtKB-KW"/>
</dbReference>
<comment type="caution">
    <text evidence="3">The sequence shown here is derived from an EMBL/GenBank/DDBJ whole genome shotgun (WGS) entry which is preliminary data.</text>
</comment>
<dbReference type="SUPFAM" id="SSF53474">
    <property type="entry name" value="alpha/beta-Hydrolases"/>
    <property type="match status" value="1"/>
</dbReference>
<dbReference type="PANTHER" id="PTHR43358:SF4">
    <property type="entry name" value="ALPHA_BETA HYDROLASE FOLD-1 DOMAIN-CONTAINING PROTEIN"/>
    <property type="match status" value="1"/>
</dbReference>
<reference evidence="4" key="1">
    <citation type="submission" date="2017-11" db="EMBL/GenBank/DDBJ databases">
        <authorList>
            <person name="Zhu W."/>
        </authorList>
    </citation>
    <scope>NUCLEOTIDE SEQUENCE [LARGE SCALE GENOMIC DNA]</scope>
    <source>
        <strain evidence="4">CAU 1183</strain>
    </source>
</reference>
<feature type="domain" description="Peptidase S33 tripeptidyl aminopeptidase-like C-terminal" evidence="2">
    <location>
        <begin position="248"/>
        <end position="314"/>
    </location>
</feature>
<dbReference type="PANTHER" id="PTHR43358">
    <property type="entry name" value="ALPHA/BETA-HYDROLASE"/>
    <property type="match status" value="1"/>
</dbReference>
<keyword evidence="3" id="KW-0378">Hydrolase</keyword>
<evidence type="ECO:0000313" key="4">
    <source>
        <dbReference type="Proteomes" id="UP000257143"/>
    </source>
</evidence>
<dbReference type="InterPro" id="IPR000073">
    <property type="entry name" value="AB_hydrolase_1"/>
</dbReference>
<dbReference type="OrthoDB" id="9776685at2"/>
<dbReference type="Pfam" id="PF00561">
    <property type="entry name" value="Abhydrolase_1"/>
    <property type="match status" value="1"/>
</dbReference>